<evidence type="ECO:0000259" key="7">
    <source>
        <dbReference type="PROSITE" id="PS50109"/>
    </source>
</evidence>
<keyword evidence="4" id="KW-0808">Transferase</keyword>
<dbReference type="InterPro" id="IPR050736">
    <property type="entry name" value="Sensor_HK_Regulatory"/>
</dbReference>
<dbReference type="SUPFAM" id="SSF55874">
    <property type="entry name" value="ATPase domain of HSP90 chaperone/DNA topoisomerase II/histidine kinase"/>
    <property type="match status" value="1"/>
</dbReference>
<proteinExistence type="predicted"/>
<dbReference type="CDD" id="cd00082">
    <property type="entry name" value="HisKA"/>
    <property type="match status" value="1"/>
</dbReference>
<keyword evidence="5 8" id="KW-0418">Kinase</keyword>
<dbReference type="Gene3D" id="3.30.565.10">
    <property type="entry name" value="Histidine kinase-like ATPase, C-terminal domain"/>
    <property type="match status" value="1"/>
</dbReference>
<evidence type="ECO:0000256" key="3">
    <source>
        <dbReference type="ARBA" id="ARBA00022553"/>
    </source>
</evidence>
<protein>
    <recommendedName>
        <fullName evidence="2">histidine kinase</fullName>
        <ecNumber evidence="2">2.7.13.3</ecNumber>
    </recommendedName>
</protein>
<evidence type="ECO:0000313" key="9">
    <source>
        <dbReference type="Proteomes" id="UP000681425"/>
    </source>
</evidence>
<dbReference type="Pfam" id="PF02518">
    <property type="entry name" value="HATPase_c"/>
    <property type="match status" value="1"/>
</dbReference>
<dbReference type="PRINTS" id="PR00344">
    <property type="entry name" value="BCTRLSENSOR"/>
</dbReference>
<gene>
    <name evidence="8" type="ORF">KFK14_12425</name>
</gene>
<dbReference type="InterPro" id="IPR005467">
    <property type="entry name" value="His_kinase_dom"/>
</dbReference>
<evidence type="ECO:0000256" key="1">
    <source>
        <dbReference type="ARBA" id="ARBA00000085"/>
    </source>
</evidence>
<dbReference type="AlphaFoldDB" id="A0A975PZF9"/>
<dbReference type="SMART" id="SM00387">
    <property type="entry name" value="HATPase_c"/>
    <property type="match status" value="1"/>
</dbReference>
<dbReference type="SUPFAM" id="SSF47384">
    <property type="entry name" value="Homodimeric domain of signal transducing histidine kinase"/>
    <property type="match status" value="1"/>
</dbReference>
<reference evidence="8" key="1">
    <citation type="submission" date="2021-04" db="EMBL/GenBank/DDBJ databases">
        <title>Isolation of p-tert-butylphenol degrading bacteria Sphingobium phenoxybenzoativorans Tas13 from active sludge.</title>
        <authorList>
            <person name="Li Y."/>
        </authorList>
    </citation>
    <scope>NUCLEOTIDE SEQUENCE</scope>
    <source>
        <strain evidence="8">Tas13</strain>
    </source>
</reference>
<dbReference type="InterPro" id="IPR036097">
    <property type="entry name" value="HisK_dim/P_sf"/>
</dbReference>
<organism evidence="8 9">
    <name type="scientific">Sphingobium phenoxybenzoativorans</name>
    <dbReference type="NCBI Taxonomy" id="1592790"/>
    <lineage>
        <taxon>Bacteria</taxon>
        <taxon>Pseudomonadati</taxon>
        <taxon>Pseudomonadota</taxon>
        <taxon>Alphaproteobacteria</taxon>
        <taxon>Sphingomonadales</taxon>
        <taxon>Sphingomonadaceae</taxon>
        <taxon>Sphingobium</taxon>
    </lineage>
</organism>
<dbReference type="InterPro" id="IPR004358">
    <property type="entry name" value="Sig_transdc_His_kin-like_C"/>
</dbReference>
<dbReference type="Proteomes" id="UP000681425">
    <property type="component" value="Chromosome"/>
</dbReference>
<dbReference type="GO" id="GO:0000155">
    <property type="term" value="F:phosphorelay sensor kinase activity"/>
    <property type="evidence" value="ECO:0007669"/>
    <property type="project" value="InterPro"/>
</dbReference>
<accession>A0A975PZF9</accession>
<sequence>MNMLPAHSDVITATVSAEGVLLSADGPVLALQHDAGGDLGDALLVPQLAALARLCWRLKVILSRPVIAAGQDVDLDLWVRAEPGDDVVELSILDWRERPLHPRTAFLDPLVEKPGHDGWSWQIDTQMRFVTVDGDGPGLPGPGARLTAHLKLLAAESGEMPILEALAERRPFAGQRARAVNGAGEDLILSGIPLFDITGRLMGYRGIATMAEAVEEAVDSEGEEGEIAASFSPLFGRRLDRALRQPLGRIIANADTISGQLEGPLREDYAAYAADIGSAGRHLMELVDDLADLQAIDRPDFTVAREEVDLADIARRTAGLLAVKAADRHIRIDAPRMDEQLLAIGEFRRALQVMVNLLGNALRYSPEGSMVWVRLENEEGMARVVVADQGRGIALDDQERIFDKFERLGREDSHGSGLGLYISRKLARAMGGEITVESAPGQGARFIFTMPARP</sequence>
<dbReference type="EMBL" id="CP073910">
    <property type="protein sequence ID" value="QUT03955.1"/>
    <property type="molecule type" value="Genomic_DNA"/>
</dbReference>
<comment type="catalytic activity">
    <reaction evidence="1">
        <text>ATP + protein L-histidine = ADP + protein N-phospho-L-histidine.</text>
        <dbReference type="EC" id="2.7.13.3"/>
    </reaction>
</comment>
<keyword evidence="3" id="KW-0597">Phosphoprotein</keyword>
<evidence type="ECO:0000256" key="2">
    <source>
        <dbReference type="ARBA" id="ARBA00012438"/>
    </source>
</evidence>
<dbReference type="KEGG" id="spph:KFK14_12425"/>
<evidence type="ECO:0000256" key="4">
    <source>
        <dbReference type="ARBA" id="ARBA00022679"/>
    </source>
</evidence>
<evidence type="ECO:0000256" key="5">
    <source>
        <dbReference type="ARBA" id="ARBA00022777"/>
    </source>
</evidence>
<dbReference type="Gene3D" id="1.10.287.130">
    <property type="match status" value="1"/>
</dbReference>
<dbReference type="PROSITE" id="PS50109">
    <property type="entry name" value="HIS_KIN"/>
    <property type="match status" value="1"/>
</dbReference>
<dbReference type="InterPro" id="IPR003661">
    <property type="entry name" value="HisK_dim/P_dom"/>
</dbReference>
<dbReference type="RefSeq" id="WP_212607858.1">
    <property type="nucleotide sequence ID" value="NZ_CP073910.1"/>
</dbReference>
<dbReference type="PANTHER" id="PTHR43711">
    <property type="entry name" value="TWO-COMPONENT HISTIDINE KINASE"/>
    <property type="match status" value="1"/>
</dbReference>
<dbReference type="CDD" id="cd00075">
    <property type="entry name" value="HATPase"/>
    <property type="match status" value="1"/>
</dbReference>
<keyword evidence="9" id="KW-1185">Reference proteome</keyword>
<dbReference type="InterPro" id="IPR003594">
    <property type="entry name" value="HATPase_dom"/>
</dbReference>
<keyword evidence="6" id="KW-0902">Two-component regulatory system</keyword>
<name>A0A975PZF9_9SPHN</name>
<evidence type="ECO:0000313" key="8">
    <source>
        <dbReference type="EMBL" id="QUT03955.1"/>
    </source>
</evidence>
<dbReference type="EC" id="2.7.13.3" evidence="2"/>
<evidence type="ECO:0000256" key="6">
    <source>
        <dbReference type="ARBA" id="ARBA00023012"/>
    </source>
</evidence>
<feature type="domain" description="Histidine kinase" evidence="7">
    <location>
        <begin position="238"/>
        <end position="454"/>
    </location>
</feature>
<dbReference type="PANTHER" id="PTHR43711:SF1">
    <property type="entry name" value="HISTIDINE KINASE 1"/>
    <property type="match status" value="1"/>
</dbReference>
<dbReference type="InterPro" id="IPR036890">
    <property type="entry name" value="HATPase_C_sf"/>
</dbReference>
<dbReference type="FunFam" id="3.30.565.10:FF:000006">
    <property type="entry name" value="Sensor histidine kinase WalK"/>
    <property type="match status" value="1"/>
</dbReference>